<dbReference type="OrthoDB" id="7359894at2"/>
<comment type="subcellular location">
    <subcellularLocation>
        <location evidence="1">Cell membrane</location>
        <topology evidence="1">Single-pass membrane protein</topology>
    </subcellularLocation>
</comment>
<dbReference type="Pfam" id="PF04024">
    <property type="entry name" value="PspC"/>
    <property type="match status" value="1"/>
</dbReference>
<organism evidence="9 10">
    <name type="scientific">Bifidobacterium myosotis</name>
    <dbReference type="NCBI Taxonomy" id="1630166"/>
    <lineage>
        <taxon>Bacteria</taxon>
        <taxon>Bacillati</taxon>
        <taxon>Actinomycetota</taxon>
        <taxon>Actinomycetes</taxon>
        <taxon>Bifidobacteriales</taxon>
        <taxon>Bifidobacteriaceae</taxon>
        <taxon>Bifidobacterium</taxon>
    </lineage>
</organism>
<dbReference type="InterPro" id="IPR007168">
    <property type="entry name" value="Phageshock_PspC_N"/>
</dbReference>
<comment type="caution">
    <text evidence="9">The sequence shown here is derived from an EMBL/GenBank/DDBJ whole genome shotgun (WGS) entry which is preliminary data.</text>
</comment>
<keyword evidence="10" id="KW-1185">Reference proteome</keyword>
<keyword evidence="3 7" id="KW-0812">Transmembrane</keyword>
<feature type="region of interest" description="Disordered" evidence="6">
    <location>
        <begin position="620"/>
        <end position="676"/>
    </location>
</feature>
<dbReference type="RefSeq" id="WP_094666852.1">
    <property type="nucleotide sequence ID" value="NZ_MWWW01000003.1"/>
</dbReference>
<evidence type="ECO:0000259" key="8">
    <source>
        <dbReference type="Pfam" id="PF04024"/>
    </source>
</evidence>
<evidence type="ECO:0000256" key="4">
    <source>
        <dbReference type="ARBA" id="ARBA00022989"/>
    </source>
</evidence>
<feature type="compositionally biased region" description="Basic and acidic residues" evidence="6">
    <location>
        <begin position="667"/>
        <end position="676"/>
    </location>
</feature>
<dbReference type="InterPro" id="IPR052027">
    <property type="entry name" value="PspC"/>
</dbReference>
<name>A0A261FQG3_9BIFI</name>
<feature type="compositionally biased region" description="Basic and acidic residues" evidence="6">
    <location>
        <begin position="642"/>
        <end position="656"/>
    </location>
</feature>
<dbReference type="Proteomes" id="UP000216871">
    <property type="component" value="Unassembled WGS sequence"/>
</dbReference>
<evidence type="ECO:0000256" key="3">
    <source>
        <dbReference type="ARBA" id="ARBA00022692"/>
    </source>
</evidence>
<evidence type="ECO:0000256" key="2">
    <source>
        <dbReference type="ARBA" id="ARBA00022475"/>
    </source>
</evidence>
<keyword evidence="4 7" id="KW-1133">Transmembrane helix</keyword>
<accession>A0A261FQG3</accession>
<evidence type="ECO:0000256" key="6">
    <source>
        <dbReference type="SAM" id="MobiDB-lite"/>
    </source>
</evidence>
<evidence type="ECO:0000256" key="7">
    <source>
        <dbReference type="SAM" id="Phobius"/>
    </source>
</evidence>
<reference evidence="9 10" key="1">
    <citation type="journal article" date="2017" name="BMC Genomics">
        <title>Comparative genomic and phylogenomic analyses of the Bifidobacteriaceae family.</title>
        <authorList>
            <person name="Lugli G.A."/>
            <person name="Milani C."/>
            <person name="Turroni F."/>
            <person name="Duranti S."/>
            <person name="Mancabelli L."/>
            <person name="Mangifesta M."/>
            <person name="Ferrario C."/>
            <person name="Modesto M."/>
            <person name="Mattarelli P."/>
            <person name="Jiri K."/>
            <person name="van Sinderen D."/>
            <person name="Ventura M."/>
        </authorList>
    </citation>
    <scope>NUCLEOTIDE SEQUENCE [LARGE SCALE GENOMIC DNA]</scope>
    <source>
        <strain evidence="9 10">DSM 100196</strain>
    </source>
</reference>
<evidence type="ECO:0000313" key="9">
    <source>
        <dbReference type="EMBL" id="OZG61420.1"/>
    </source>
</evidence>
<sequence>MSNPTVNPYQPQPNKALRRFFSWIRSSCIVRGDDRWIGGVCSGIAARLGWSPTLVRALMIVSTLVFGFGAALYAFGWFLLPDVRNGRILGEDLVNGHWNWNCLGCFLFMAVALVIPGAGWVCIGLAAVALWALVTSGIRQREGYGFGYRGGRPGPSAAPSSGPYAAPNGGPYPGPGASGASYGEPYNGPYSPQFVQPSNGSHMGPAGQNPYAPGYAGANGAGRGAGPAPFNPVNPVTTPAAPASPMAPTNQHPPFYGAPGAGDPYAGPMPASGSYAVPSPGPDNHPHSQRRKPAGPILVLAVLGSMLISIAAIMAIINVNDFGLAPIVELVTVWSAAVCIIMGIIVVILGVRGRRAGGLIPLGLIAGACAVAMIIVSGTFSAYYYDITHNDGTYAASVNLSASENSENGYGMNEIQVGDTMVADSSTRTLDVLKQGVSFIGDSYENSKAILDFSAWPDMHSPHEIELMDGRKSTSNCPVGDITIAAYQSQVHIILPGGCSYGFGSTGYGYVLSDSVGGKYEAASVDSARWPATVFGFDGLLGNGFSEAGFSDMTGDDYVWMNDYDSMPSKGPELLIRVPYALEGRVNVVYVSNWEDLTFRQFDNLHGTESGRRERQDYINSTLPDESGPDDDSASGGSTSSDSKDSKESKESKESSDSDGSQPSESSDQRQQEGKQ</sequence>
<feature type="compositionally biased region" description="Low complexity" evidence="6">
    <location>
        <begin position="226"/>
        <end position="271"/>
    </location>
</feature>
<dbReference type="AlphaFoldDB" id="A0A261FQG3"/>
<protein>
    <submittedName>
        <fullName evidence="9">Phage shock protein C</fullName>
    </submittedName>
</protein>
<dbReference type="PANTHER" id="PTHR33885">
    <property type="entry name" value="PHAGE SHOCK PROTEIN C"/>
    <property type="match status" value="1"/>
</dbReference>
<keyword evidence="5 7" id="KW-0472">Membrane</keyword>
<gene>
    <name evidence="9" type="ORF">BMYO_0304</name>
</gene>
<proteinExistence type="predicted"/>
<feature type="region of interest" description="Disordered" evidence="6">
    <location>
        <begin position="188"/>
        <end position="291"/>
    </location>
</feature>
<feature type="transmembrane region" description="Helical" evidence="7">
    <location>
        <begin position="297"/>
        <end position="319"/>
    </location>
</feature>
<feature type="transmembrane region" description="Helical" evidence="7">
    <location>
        <begin position="331"/>
        <end position="351"/>
    </location>
</feature>
<evidence type="ECO:0000256" key="5">
    <source>
        <dbReference type="ARBA" id="ARBA00023136"/>
    </source>
</evidence>
<feature type="transmembrane region" description="Helical" evidence="7">
    <location>
        <begin position="363"/>
        <end position="385"/>
    </location>
</feature>
<feature type="transmembrane region" description="Helical" evidence="7">
    <location>
        <begin position="57"/>
        <end position="78"/>
    </location>
</feature>
<dbReference type="GO" id="GO:0005886">
    <property type="term" value="C:plasma membrane"/>
    <property type="evidence" value="ECO:0007669"/>
    <property type="project" value="UniProtKB-SubCell"/>
</dbReference>
<evidence type="ECO:0000256" key="1">
    <source>
        <dbReference type="ARBA" id="ARBA00004162"/>
    </source>
</evidence>
<keyword evidence="2" id="KW-1003">Cell membrane</keyword>
<dbReference type="EMBL" id="MWWW01000003">
    <property type="protein sequence ID" value="OZG61420.1"/>
    <property type="molecule type" value="Genomic_DNA"/>
</dbReference>
<feature type="transmembrane region" description="Helical" evidence="7">
    <location>
        <begin position="98"/>
        <end position="131"/>
    </location>
</feature>
<feature type="domain" description="Phage shock protein PspC N-terminal" evidence="8">
    <location>
        <begin position="33"/>
        <end position="82"/>
    </location>
</feature>
<evidence type="ECO:0000313" key="10">
    <source>
        <dbReference type="Proteomes" id="UP000216871"/>
    </source>
</evidence>
<dbReference type="PANTHER" id="PTHR33885:SF3">
    <property type="entry name" value="PHAGE SHOCK PROTEIN C"/>
    <property type="match status" value="1"/>
</dbReference>